<dbReference type="EMBL" id="CP115174">
    <property type="protein sequence ID" value="WBO21306.1"/>
    <property type="molecule type" value="Genomic_DNA"/>
</dbReference>
<reference evidence="2 3" key="1">
    <citation type="submission" date="2022-12" db="EMBL/GenBank/DDBJ databases">
        <title>Sphingomonas abieness sp. nov., an endophytic bacterium isolated from Abies koreana.</title>
        <authorList>
            <person name="Jiang L."/>
            <person name="Lee J."/>
        </authorList>
    </citation>
    <scope>NUCLEOTIDE SEQUENCE [LARGE SCALE GENOMIC DNA]</scope>
    <source>
        <strain evidence="3">PAMB 00755</strain>
    </source>
</reference>
<evidence type="ECO:0000313" key="2">
    <source>
        <dbReference type="EMBL" id="WBO21306.1"/>
    </source>
</evidence>
<feature type="transmembrane region" description="Helical" evidence="1">
    <location>
        <begin position="6"/>
        <end position="24"/>
    </location>
</feature>
<sequence length="56" mass="6801">MLIMIAVLIAFLLIAAILWTVDLLKARRIRAAKRWSREKQIERRQRQEDIQRRVDE</sequence>
<dbReference type="RefSeq" id="WP_270075955.1">
    <property type="nucleotide sequence ID" value="NZ_CP115174.1"/>
</dbReference>
<organism evidence="2 3">
    <name type="scientific">Sphingomonas abietis</name>
    <dbReference type="NCBI Taxonomy" id="3012344"/>
    <lineage>
        <taxon>Bacteria</taxon>
        <taxon>Pseudomonadati</taxon>
        <taxon>Pseudomonadota</taxon>
        <taxon>Alphaproteobacteria</taxon>
        <taxon>Sphingomonadales</taxon>
        <taxon>Sphingomonadaceae</taxon>
        <taxon>Sphingomonas</taxon>
    </lineage>
</organism>
<gene>
    <name evidence="2" type="ORF">PBT88_14055</name>
</gene>
<evidence type="ECO:0000256" key="1">
    <source>
        <dbReference type="SAM" id="Phobius"/>
    </source>
</evidence>
<protein>
    <submittedName>
        <fullName evidence="2">Uncharacterized protein</fullName>
    </submittedName>
</protein>
<keyword evidence="3" id="KW-1185">Reference proteome</keyword>
<name>A0ABY7NPA2_9SPHN</name>
<evidence type="ECO:0000313" key="3">
    <source>
        <dbReference type="Proteomes" id="UP001210865"/>
    </source>
</evidence>
<keyword evidence="1" id="KW-1133">Transmembrane helix</keyword>
<proteinExistence type="predicted"/>
<dbReference type="Proteomes" id="UP001210865">
    <property type="component" value="Chromosome"/>
</dbReference>
<keyword evidence="1" id="KW-0472">Membrane</keyword>
<accession>A0ABY7NPA2</accession>
<keyword evidence="1" id="KW-0812">Transmembrane</keyword>